<evidence type="ECO:0008006" key="3">
    <source>
        <dbReference type="Google" id="ProtNLM"/>
    </source>
</evidence>
<name>A0ABY5BTK3_9LACO</name>
<sequence>MTDIEELMAKHPELKFSFETMPNGLCGINVGNEIIINKNLNCQEQLQWLYEELEHHRLSVGDISDYQSGNNSHQEYIARKSAMQKCVPKSSLTKVLKIKPENDFEVADELGISIDYLHEVAKIYGFHFK</sequence>
<reference evidence="1" key="1">
    <citation type="submission" date="2022-05" db="EMBL/GenBank/DDBJ databases">
        <authorList>
            <person name="Oliphant S.A."/>
            <person name="Watson-Haigh N.S."/>
            <person name="Sumby K.M."/>
            <person name="Gardner J.M."/>
            <person name="Jiranek V."/>
        </authorList>
    </citation>
    <scope>NUCLEOTIDE SEQUENCE</scope>
    <source>
        <strain evidence="1">KI11_C11</strain>
    </source>
</reference>
<dbReference type="RefSeq" id="WP_252796922.1">
    <property type="nucleotide sequence ID" value="NZ_CP097118.1"/>
</dbReference>
<gene>
    <name evidence="1" type="ORF">M3M39_05785</name>
</gene>
<keyword evidence="2" id="KW-1185">Reference proteome</keyword>
<accession>A0ABY5BTK3</accession>
<dbReference type="EMBL" id="CP097118">
    <property type="protein sequence ID" value="USS87631.1"/>
    <property type="molecule type" value="Genomic_DNA"/>
</dbReference>
<protein>
    <recommendedName>
        <fullName evidence="3">ImmA/IrrE family metallo-endopeptidase</fullName>
    </recommendedName>
</protein>
<evidence type="ECO:0000313" key="2">
    <source>
        <dbReference type="Proteomes" id="UP001057025"/>
    </source>
</evidence>
<organism evidence="1 2">
    <name type="scientific">Fructilactobacillus hinvesii</name>
    <dbReference type="NCBI Taxonomy" id="2940300"/>
    <lineage>
        <taxon>Bacteria</taxon>
        <taxon>Bacillati</taxon>
        <taxon>Bacillota</taxon>
        <taxon>Bacilli</taxon>
        <taxon>Lactobacillales</taxon>
        <taxon>Lactobacillaceae</taxon>
        <taxon>Fructilactobacillus</taxon>
    </lineage>
</organism>
<dbReference type="Proteomes" id="UP001057025">
    <property type="component" value="Chromosome"/>
</dbReference>
<evidence type="ECO:0000313" key="1">
    <source>
        <dbReference type="EMBL" id="USS87631.1"/>
    </source>
</evidence>
<proteinExistence type="predicted"/>